<dbReference type="RefSeq" id="WP_161931845.1">
    <property type="nucleotide sequence ID" value="NZ_CP047901.1"/>
</dbReference>
<proteinExistence type="predicted"/>
<evidence type="ECO:0000313" key="2">
    <source>
        <dbReference type="Proteomes" id="UP000463983"/>
    </source>
</evidence>
<keyword evidence="2" id="KW-1185">Reference proteome</keyword>
<gene>
    <name evidence="1" type="ORF">MICH65_0483</name>
</gene>
<dbReference type="EMBL" id="CP047901">
    <property type="protein sequence ID" value="QHO63464.1"/>
    <property type="molecule type" value="Genomic_DNA"/>
</dbReference>
<dbReference type="Proteomes" id="UP000463983">
    <property type="component" value="Chromosome"/>
</dbReference>
<evidence type="ECO:0000313" key="1">
    <source>
        <dbReference type="EMBL" id="QHO63464.1"/>
    </source>
</evidence>
<dbReference type="KEGG" id="caqa:MICH65_0483"/>
<name>A0A857N654_9BACT</name>
<accession>A0A857N654</accession>
<dbReference type="AlphaFoldDB" id="A0A857N654"/>
<reference evidence="2" key="1">
    <citation type="journal article" date="2020" name="Microorganisms">
        <title>Complete Genome of a Member of a New Bacterial Lineage in the Microgenomates Group Reveals an Unusual Nucleotide Composition Disparity Between Two Strands of DNA and Limited Metabolic Potential.</title>
        <authorList>
            <person name="Kadnikov V.V."/>
            <person name="Mardanov A.V."/>
            <person name="Beletsky A.V."/>
            <person name="Karnachuk O.V."/>
            <person name="Ravin N.V."/>
        </authorList>
    </citation>
    <scope>NUCLEOTIDE SEQUENCE [LARGE SCALE GENOMIC DNA]</scope>
</reference>
<protein>
    <submittedName>
        <fullName evidence="1">Uncharacterized protein</fullName>
    </submittedName>
</protein>
<sequence length="411" mass="48812">MNMDASNEIYQEFLRKFRLWDRSFDEDELKAMITQSAKDARQRYFGFEEEPVMKKEVYMTGWIREELEKNLNQYSLDYINKQGKYRKLHQEVAKSVASYFSIKGLGDLILDPQKYDQLFSGKYEDREKRWEKLNLPVTEMKENFVNLIDARVRLVKIVNRLSYVDFRLTSIGATKDDYHYFMENIEKIIKGYSDRLPTINNLPDWFYGNFNHPCLICRLNDFPLDSLEQTVDYFADKYEEIEQNRNRVEIKFNSGDGAWMRYVKERDQFEISLDGKRNIRHQIVSLIHELSHVVSLLKRFSGGVDWMKGGKFEAEKEALVIEKEVLMSLSKDLYGASLMDKLMVLRQTIFELEIYESPNQDLAKLYAETFNRCFREGRQERNDLYLINRSVIMEPLKSLPHCLAMTVTVTE</sequence>
<organism evidence="1 2">
    <name type="scientific">Candidatus Chazhemtobacterium aquaticus</name>
    <dbReference type="NCBI Taxonomy" id="2715735"/>
    <lineage>
        <taxon>Bacteria</taxon>
        <taxon>Candidatus Chazhemtobacteraceae</taxon>
        <taxon>Candidatus Chazhemtobacterium</taxon>
    </lineage>
</organism>